<dbReference type="Proteomes" id="UP000763088">
    <property type="component" value="Unassembled WGS sequence"/>
</dbReference>
<evidence type="ECO:0000256" key="3">
    <source>
        <dbReference type="ARBA" id="ARBA00022692"/>
    </source>
</evidence>
<evidence type="ECO:0000313" key="8">
    <source>
        <dbReference type="Proteomes" id="UP000763088"/>
    </source>
</evidence>
<evidence type="ECO:0000256" key="2">
    <source>
        <dbReference type="ARBA" id="ARBA00022475"/>
    </source>
</evidence>
<gene>
    <name evidence="7" type="ORF">E7102_02655</name>
</gene>
<name>A0A928BQD2_XYLRU</name>
<feature type="transmembrane region" description="Helical" evidence="6">
    <location>
        <begin position="150"/>
        <end position="168"/>
    </location>
</feature>
<evidence type="ECO:0008006" key="9">
    <source>
        <dbReference type="Google" id="ProtNLM"/>
    </source>
</evidence>
<dbReference type="PANTHER" id="PTHR30250">
    <property type="entry name" value="PST FAMILY PREDICTED COLANIC ACID TRANSPORTER"/>
    <property type="match status" value="1"/>
</dbReference>
<dbReference type="Pfam" id="PF01943">
    <property type="entry name" value="Polysacc_synt"/>
    <property type="match status" value="1"/>
</dbReference>
<keyword evidence="2" id="KW-1003">Cell membrane</keyword>
<dbReference type="EMBL" id="SUYD01000002">
    <property type="protein sequence ID" value="MBE6265364.1"/>
    <property type="molecule type" value="Genomic_DNA"/>
</dbReference>
<evidence type="ECO:0000256" key="5">
    <source>
        <dbReference type="ARBA" id="ARBA00023136"/>
    </source>
</evidence>
<reference evidence="7" key="1">
    <citation type="submission" date="2019-04" db="EMBL/GenBank/DDBJ databases">
        <title>Evolution of Biomass-Degrading Anaerobic Consortia Revealed by Metagenomics.</title>
        <authorList>
            <person name="Peng X."/>
        </authorList>
    </citation>
    <scope>NUCLEOTIDE SEQUENCE</scope>
    <source>
        <strain evidence="7">SIG141</strain>
    </source>
</reference>
<dbReference type="AlphaFoldDB" id="A0A928BQD2"/>
<keyword evidence="4 6" id="KW-1133">Transmembrane helix</keyword>
<proteinExistence type="predicted"/>
<feature type="transmembrane region" description="Helical" evidence="6">
    <location>
        <begin position="420"/>
        <end position="442"/>
    </location>
</feature>
<feature type="transmembrane region" description="Helical" evidence="6">
    <location>
        <begin position="333"/>
        <end position="352"/>
    </location>
</feature>
<feature type="transmembrane region" description="Helical" evidence="6">
    <location>
        <begin position="299"/>
        <end position="321"/>
    </location>
</feature>
<sequence length="482" mass="55968">MKTVQILKNKVVIYLASRYITYFIQFITSFIIAAKLGPYYMGIWGFVLLLLNYFQQFHFGIANSFNVLYVLHRNNKNECDNYIGNSLMLLSYLSVFVIIFYIYYQLFGISYFEKYHVDKYIIWVSLIAIMQYFVLFFLNLFRVKNQLNRVTFCQSVVVLLNFVCIFFFRGEELIRWLVAGYVIGNLLCIIMAFTSKSLPKLSEITISKEFQLVILKKGLYLFLYNSCFYFIIISIRTIISRNYTVEEFGLFTFSYTLSNALMLILDALMFIVFPKVIGKLSSDNSEEVYNTIDTLRMTYITGAHLLIYCAIPCFPLVIYFMPQYSGALMSLNLISLTILIHTNSCGYLELLISRNKEKLAAALSSIALVLNVMFALLAVTLFRIPFSYVILATLLTYFLFTVSAMYYGRKLIGRINVVNFLSQYFPVRLLVPYMCSLCLALMGIEEWMLLPLVLFVLLNFSVFRRILDTIKTLLVRPESVSL</sequence>
<keyword evidence="5 6" id="KW-0472">Membrane</keyword>
<feature type="transmembrane region" description="Helical" evidence="6">
    <location>
        <begin position="259"/>
        <end position="278"/>
    </location>
</feature>
<comment type="subcellular location">
    <subcellularLocation>
        <location evidence="1">Cell membrane</location>
        <topology evidence="1">Multi-pass membrane protein</topology>
    </subcellularLocation>
</comment>
<feature type="transmembrane region" description="Helical" evidence="6">
    <location>
        <begin position="39"/>
        <end position="61"/>
    </location>
</feature>
<evidence type="ECO:0000256" key="6">
    <source>
        <dbReference type="SAM" id="Phobius"/>
    </source>
</evidence>
<dbReference type="PANTHER" id="PTHR30250:SF11">
    <property type="entry name" value="O-ANTIGEN TRANSPORTER-RELATED"/>
    <property type="match status" value="1"/>
</dbReference>
<evidence type="ECO:0000313" key="7">
    <source>
        <dbReference type="EMBL" id="MBE6265364.1"/>
    </source>
</evidence>
<feature type="transmembrane region" description="Helical" evidence="6">
    <location>
        <begin position="359"/>
        <end position="382"/>
    </location>
</feature>
<feature type="transmembrane region" description="Helical" evidence="6">
    <location>
        <begin position="120"/>
        <end position="138"/>
    </location>
</feature>
<accession>A0A928BQD2</accession>
<dbReference type="InterPro" id="IPR002797">
    <property type="entry name" value="Polysacc_synth"/>
</dbReference>
<feature type="transmembrane region" description="Helical" evidence="6">
    <location>
        <begin position="388"/>
        <end position="408"/>
    </location>
</feature>
<feature type="transmembrane region" description="Helical" evidence="6">
    <location>
        <begin position="12"/>
        <end position="33"/>
    </location>
</feature>
<feature type="transmembrane region" description="Helical" evidence="6">
    <location>
        <begin position="448"/>
        <end position="467"/>
    </location>
</feature>
<organism evidence="7 8">
    <name type="scientific">Xylanibacter ruminicola</name>
    <name type="common">Prevotella ruminicola</name>
    <dbReference type="NCBI Taxonomy" id="839"/>
    <lineage>
        <taxon>Bacteria</taxon>
        <taxon>Pseudomonadati</taxon>
        <taxon>Bacteroidota</taxon>
        <taxon>Bacteroidia</taxon>
        <taxon>Bacteroidales</taxon>
        <taxon>Prevotellaceae</taxon>
        <taxon>Xylanibacter</taxon>
    </lineage>
</organism>
<evidence type="ECO:0000256" key="1">
    <source>
        <dbReference type="ARBA" id="ARBA00004651"/>
    </source>
</evidence>
<evidence type="ECO:0000256" key="4">
    <source>
        <dbReference type="ARBA" id="ARBA00022989"/>
    </source>
</evidence>
<keyword evidence="3 6" id="KW-0812">Transmembrane</keyword>
<protein>
    <recommendedName>
        <fullName evidence="9">Membrane protein involved in the export of O-antigen and teichoic acid</fullName>
    </recommendedName>
</protein>
<dbReference type="GO" id="GO:0005886">
    <property type="term" value="C:plasma membrane"/>
    <property type="evidence" value="ECO:0007669"/>
    <property type="project" value="UniProtKB-SubCell"/>
</dbReference>
<dbReference type="InterPro" id="IPR050833">
    <property type="entry name" value="Poly_Biosynth_Transport"/>
</dbReference>
<feature type="transmembrane region" description="Helical" evidence="6">
    <location>
        <begin position="219"/>
        <end position="239"/>
    </location>
</feature>
<feature type="transmembrane region" description="Helical" evidence="6">
    <location>
        <begin position="174"/>
        <end position="198"/>
    </location>
</feature>
<feature type="transmembrane region" description="Helical" evidence="6">
    <location>
        <begin position="82"/>
        <end position="104"/>
    </location>
</feature>
<comment type="caution">
    <text evidence="7">The sequence shown here is derived from an EMBL/GenBank/DDBJ whole genome shotgun (WGS) entry which is preliminary data.</text>
</comment>